<comment type="similarity">
    <text evidence="5">Belongs to the UbiX/PAD1 family.</text>
</comment>
<evidence type="ECO:0000313" key="8">
    <source>
        <dbReference type="EMBL" id="SVB02767.1"/>
    </source>
</evidence>
<evidence type="ECO:0000256" key="5">
    <source>
        <dbReference type="ARBA" id="ARBA00060793"/>
    </source>
</evidence>
<keyword evidence="4" id="KW-0808">Transferase</keyword>
<dbReference type="GO" id="GO:0106141">
    <property type="term" value="F:flavin prenyltransferase activity"/>
    <property type="evidence" value="ECO:0007669"/>
    <property type="project" value="UniProtKB-EC"/>
</dbReference>
<keyword evidence="3" id="KW-0288">FMN</keyword>
<dbReference type="Pfam" id="PF02441">
    <property type="entry name" value="Flavoprotein"/>
    <property type="match status" value="1"/>
</dbReference>
<evidence type="ECO:0000256" key="2">
    <source>
        <dbReference type="ARBA" id="ARBA00022630"/>
    </source>
</evidence>
<keyword evidence="1" id="KW-0637">Prenyltransferase</keyword>
<dbReference type="HAMAP" id="MF_01984">
    <property type="entry name" value="ubiX_pad"/>
    <property type="match status" value="1"/>
</dbReference>
<dbReference type="AlphaFoldDB" id="A0A382AP54"/>
<keyword evidence="2" id="KW-0285">Flavoprotein</keyword>
<evidence type="ECO:0000259" key="7">
    <source>
        <dbReference type="Pfam" id="PF02441"/>
    </source>
</evidence>
<dbReference type="InterPro" id="IPR003382">
    <property type="entry name" value="Flavoprotein"/>
</dbReference>
<evidence type="ECO:0000256" key="3">
    <source>
        <dbReference type="ARBA" id="ARBA00022643"/>
    </source>
</evidence>
<dbReference type="InterPro" id="IPR036551">
    <property type="entry name" value="Flavin_trans-like"/>
</dbReference>
<dbReference type="EMBL" id="UINC01026038">
    <property type="protein sequence ID" value="SVB02767.1"/>
    <property type="molecule type" value="Genomic_DNA"/>
</dbReference>
<dbReference type="NCBIfam" id="TIGR00421">
    <property type="entry name" value="ubiX_pad"/>
    <property type="match status" value="1"/>
</dbReference>
<sequence>MSELRRIVIGVTGASGVAYGIRALELLAAESNVETHLVVTAAARITVGLETGWSVDEVEALADVVHPIRDISAGPASGSFPTSGMLIAPCSIRALSAIAHSHSADLLTRTADVTLKERRPLVLMVRETPLHLGHLRLMAAVTEIGGVIFPPVPAFYEQPADLEALVTGTAARALAQLGIEVPGLGRWEGPVGSPAPG</sequence>
<dbReference type="SUPFAM" id="SSF52507">
    <property type="entry name" value="Homo-oligomeric flavin-containing Cys decarboxylases, HFCD"/>
    <property type="match status" value="1"/>
</dbReference>
<dbReference type="FunFam" id="3.40.50.1950:FF:000001">
    <property type="entry name" value="Flavin prenyltransferase UbiX"/>
    <property type="match status" value="1"/>
</dbReference>
<dbReference type="EC" id="2.5.1.129" evidence="6"/>
<proteinExistence type="inferred from homology"/>
<accession>A0A382AP54</accession>
<dbReference type="Gene3D" id="3.40.50.1950">
    <property type="entry name" value="Flavin prenyltransferase-like"/>
    <property type="match status" value="1"/>
</dbReference>
<reference evidence="8" key="1">
    <citation type="submission" date="2018-05" db="EMBL/GenBank/DDBJ databases">
        <authorList>
            <person name="Lanie J.A."/>
            <person name="Ng W.-L."/>
            <person name="Kazmierczak K.M."/>
            <person name="Andrzejewski T.M."/>
            <person name="Davidsen T.M."/>
            <person name="Wayne K.J."/>
            <person name="Tettelin H."/>
            <person name="Glass J.I."/>
            <person name="Rusch D."/>
            <person name="Podicherti R."/>
            <person name="Tsui H.-C.T."/>
            <person name="Winkler M.E."/>
        </authorList>
    </citation>
    <scope>NUCLEOTIDE SEQUENCE</scope>
</reference>
<organism evidence="8">
    <name type="scientific">marine metagenome</name>
    <dbReference type="NCBI Taxonomy" id="408172"/>
    <lineage>
        <taxon>unclassified sequences</taxon>
        <taxon>metagenomes</taxon>
        <taxon>ecological metagenomes</taxon>
    </lineage>
</organism>
<gene>
    <name evidence="8" type="ORF">METZ01_LOCUS155621</name>
</gene>
<feature type="domain" description="Flavoprotein" evidence="7">
    <location>
        <begin position="6"/>
        <end position="167"/>
    </location>
</feature>
<evidence type="ECO:0000256" key="1">
    <source>
        <dbReference type="ARBA" id="ARBA00022602"/>
    </source>
</evidence>
<protein>
    <recommendedName>
        <fullName evidence="6">flavin prenyltransferase</fullName>
        <ecNumber evidence="6">2.5.1.129</ecNumber>
    </recommendedName>
</protein>
<evidence type="ECO:0000256" key="6">
    <source>
        <dbReference type="ARBA" id="ARBA00066834"/>
    </source>
</evidence>
<dbReference type="NCBIfam" id="NF004685">
    <property type="entry name" value="PRK06029.1"/>
    <property type="match status" value="1"/>
</dbReference>
<dbReference type="InterPro" id="IPR004507">
    <property type="entry name" value="UbiX-like"/>
</dbReference>
<name>A0A382AP54_9ZZZZ</name>
<evidence type="ECO:0000256" key="4">
    <source>
        <dbReference type="ARBA" id="ARBA00022679"/>
    </source>
</evidence>